<reference evidence="2" key="2">
    <citation type="submission" date="2025-08" db="UniProtKB">
        <authorList>
            <consortium name="Ensembl"/>
        </authorList>
    </citation>
    <scope>IDENTIFICATION</scope>
</reference>
<dbReference type="PANTHER" id="PTHR19446">
    <property type="entry name" value="REVERSE TRANSCRIPTASES"/>
    <property type="match status" value="1"/>
</dbReference>
<dbReference type="Ensembl" id="ENSHHUT00000022005.1">
    <property type="protein sequence ID" value="ENSHHUP00000021209.1"/>
    <property type="gene ID" value="ENSHHUG00000013287.1"/>
</dbReference>
<reference evidence="3" key="1">
    <citation type="submission" date="2018-06" db="EMBL/GenBank/DDBJ databases">
        <title>Genome assembly of Danube salmon.</title>
        <authorList>
            <person name="Macqueen D.J."/>
            <person name="Gundappa M.K."/>
        </authorList>
    </citation>
    <scope>NUCLEOTIDE SEQUENCE [LARGE SCALE GENOMIC DNA]</scope>
</reference>
<dbReference type="GeneTree" id="ENSGT00940000163630"/>
<dbReference type="Pfam" id="PF00078">
    <property type="entry name" value="RVT_1"/>
    <property type="match status" value="1"/>
</dbReference>
<name>A0A4W5L6L4_9TELE</name>
<dbReference type="InterPro" id="IPR043502">
    <property type="entry name" value="DNA/RNA_pol_sf"/>
</dbReference>
<keyword evidence="3" id="KW-1185">Reference proteome</keyword>
<dbReference type="STRING" id="62062.ENSHHUP00000021209"/>
<dbReference type="PROSITE" id="PS50878">
    <property type="entry name" value="RT_POL"/>
    <property type="match status" value="1"/>
</dbReference>
<organism evidence="2 3">
    <name type="scientific">Hucho hucho</name>
    <name type="common">huchen</name>
    <dbReference type="NCBI Taxonomy" id="62062"/>
    <lineage>
        <taxon>Eukaryota</taxon>
        <taxon>Metazoa</taxon>
        <taxon>Chordata</taxon>
        <taxon>Craniata</taxon>
        <taxon>Vertebrata</taxon>
        <taxon>Euteleostomi</taxon>
        <taxon>Actinopterygii</taxon>
        <taxon>Neopterygii</taxon>
        <taxon>Teleostei</taxon>
        <taxon>Protacanthopterygii</taxon>
        <taxon>Salmoniformes</taxon>
        <taxon>Salmonidae</taxon>
        <taxon>Salmoninae</taxon>
        <taxon>Hucho</taxon>
    </lineage>
</organism>
<feature type="domain" description="Reverse transcriptase" evidence="1">
    <location>
        <begin position="149"/>
        <end position="391"/>
    </location>
</feature>
<protein>
    <recommendedName>
        <fullName evidence="1">Reverse transcriptase domain-containing protein</fullName>
    </recommendedName>
</protein>
<dbReference type="SUPFAM" id="SSF56672">
    <property type="entry name" value="DNA/RNA polymerases"/>
    <property type="match status" value="1"/>
</dbReference>
<reference evidence="2" key="3">
    <citation type="submission" date="2025-09" db="UniProtKB">
        <authorList>
            <consortium name="Ensembl"/>
        </authorList>
    </citation>
    <scope>IDENTIFICATION</scope>
</reference>
<sequence length="391" mass="43835">ASHTWGQLVQHQGEWFESARCTKYHLRSPSIKKLGPDSIHQMRDATGQARTTPREISQVLHGFYTSLYAAEEGPDAHEVDQFLDSTIKTRLPTDMAQRLGAPVLASELYECIQQAARRKSPGPNALPYEILKLAPAKWASALELVFNHALFDQTTLTPNQVQGTTILLHKKGDRDCPANYRPISLINSDVKILTAVLANRLQPCADLLVHTDQNGFIRGRSIMHNIERLEGLLEYARRYQPEAAIALLDFEKAFDRVDHGYLLAVLRKWGLPQRFCTMVQCLYSGRRSKILVNGDLSSPFCIKRGVLQGDPLSPLLFVLALEPMCLQLRNHAQDGLQIDSTTHVVSCFADDSQLFATNEAALQRQLALVDHFCSLSGFKLNRDKTQVLTHS</sequence>
<dbReference type="Proteomes" id="UP000314982">
    <property type="component" value="Unassembled WGS sequence"/>
</dbReference>
<evidence type="ECO:0000313" key="2">
    <source>
        <dbReference type="Ensembl" id="ENSHHUP00000021209.1"/>
    </source>
</evidence>
<proteinExistence type="predicted"/>
<dbReference type="InterPro" id="IPR000477">
    <property type="entry name" value="RT_dom"/>
</dbReference>
<dbReference type="CDD" id="cd01650">
    <property type="entry name" value="RT_nLTR_like"/>
    <property type="match status" value="1"/>
</dbReference>
<dbReference type="AlphaFoldDB" id="A0A4W5L6L4"/>
<evidence type="ECO:0000259" key="1">
    <source>
        <dbReference type="PROSITE" id="PS50878"/>
    </source>
</evidence>
<evidence type="ECO:0000313" key="3">
    <source>
        <dbReference type="Proteomes" id="UP000314982"/>
    </source>
</evidence>
<accession>A0A4W5L6L4</accession>